<dbReference type="PANTHER" id="PTHR43005:SF1">
    <property type="entry name" value="SPERMIDINE_PUTRESCINE TRANSPORT SYSTEM PERMEASE PROTEIN"/>
    <property type="match status" value="1"/>
</dbReference>
<evidence type="ECO:0000256" key="6">
    <source>
        <dbReference type="ARBA" id="ARBA00023136"/>
    </source>
</evidence>
<dbReference type="Proteomes" id="UP000048908">
    <property type="component" value="Unassembled WGS sequence"/>
</dbReference>
<keyword evidence="2 7" id="KW-0813">Transport</keyword>
<evidence type="ECO:0000256" key="2">
    <source>
        <dbReference type="ARBA" id="ARBA00022448"/>
    </source>
</evidence>
<organism evidence="9 10">
    <name type="scientific">Jannaschia rubra</name>
    <dbReference type="NCBI Taxonomy" id="282197"/>
    <lineage>
        <taxon>Bacteria</taxon>
        <taxon>Pseudomonadati</taxon>
        <taxon>Pseudomonadota</taxon>
        <taxon>Alphaproteobacteria</taxon>
        <taxon>Rhodobacterales</taxon>
        <taxon>Roseobacteraceae</taxon>
        <taxon>Jannaschia</taxon>
    </lineage>
</organism>
<feature type="transmembrane region" description="Helical" evidence="7">
    <location>
        <begin position="6"/>
        <end position="30"/>
    </location>
</feature>
<dbReference type="PROSITE" id="PS50928">
    <property type="entry name" value="ABC_TM1"/>
    <property type="match status" value="1"/>
</dbReference>
<feature type="transmembrane region" description="Helical" evidence="7">
    <location>
        <begin position="206"/>
        <end position="225"/>
    </location>
</feature>
<reference evidence="9 10" key="1">
    <citation type="submission" date="2015-07" db="EMBL/GenBank/DDBJ databases">
        <authorList>
            <person name="Noorani M."/>
        </authorList>
    </citation>
    <scope>NUCLEOTIDE SEQUENCE [LARGE SCALE GENOMIC DNA]</scope>
    <source>
        <strain evidence="9 10">CECT 5088</strain>
    </source>
</reference>
<evidence type="ECO:0000256" key="3">
    <source>
        <dbReference type="ARBA" id="ARBA00022475"/>
    </source>
</evidence>
<feature type="transmembrane region" description="Helical" evidence="7">
    <location>
        <begin position="307"/>
        <end position="327"/>
    </location>
</feature>
<accession>A0A0M6XRY4</accession>
<dbReference type="InterPro" id="IPR000515">
    <property type="entry name" value="MetI-like"/>
</dbReference>
<evidence type="ECO:0000313" key="10">
    <source>
        <dbReference type="Proteomes" id="UP000048908"/>
    </source>
</evidence>
<comment type="similarity">
    <text evidence="7">Belongs to the binding-protein-dependent transport system permease family.</text>
</comment>
<dbReference type="Gene3D" id="1.10.3720.10">
    <property type="entry name" value="MetI-like"/>
    <property type="match status" value="1"/>
</dbReference>
<evidence type="ECO:0000256" key="1">
    <source>
        <dbReference type="ARBA" id="ARBA00004651"/>
    </source>
</evidence>
<comment type="subcellular location">
    <subcellularLocation>
        <location evidence="1 7">Cell membrane</location>
        <topology evidence="1 7">Multi-pass membrane protein</topology>
    </subcellularLocation>
</comment>
<name>A0A0M6XRY4_9RHOB</name>
<evidence type="ECO:0000259" key="8">
    <source>
        <dbReference type="PROSITE" id="PS50928"/>
    </source>
</evidence>
<protein>
    <submittedName>
        <fullName evidence="9">Lactose transport system permease protein LacF</fullName>
    </submittedName>
</protein>
<evidence type="ECO:0000256" key="4">
    <source>
        <dbReference type="ARBA" id="ARBA00022692"/>
    </source>
</evidence>
<feature type="transmembrane region" description="Helical" evidence="7">
    <location>
        <begin position="117"/>
        <end position="140"/>
    </location>
</feature>
<dbReference type="RefSeq" id="WP_055682364.1">
    <property type="nucleotide sequence ID" value="NZ_CXPG01000016.1"/>
</dbReference>
<feature type="domain" description="ABC transmembrane type-1" evidence="8">
    <location>
        <begin position="115"/>
        <end position="328"/>
    </location>
</feature>
<evidence type="ECO:0000313" key="9">
    <source>
        <dbReference type="EMBL" id="CTQ32915.1"/>
    </source>
</evidence>
<proteinExistence type="inferred from homology"/>
<dbReference type="OrthoDB" id="8417460at2"/>
<evidence type="ECO:0000256" key="7">
    <source>
        <dbReference type="RuleBase" id="RU363032"/>
    </source>
</evidence>
<keyword evidence="10" id="KW-1185">Reference proteome</keyword>
<dbReference type="Pfam" id="PF00528">
    <property type="entry name" value="BPD_transp_1"/>
    <property type="match status" value="1"/>
</dbReference>
<dbReference type="InterPro" id="IPR035906">
    <property type="entry name" value="MetI-like_sf"/>
</dbReference>
<dbReference type="GO" id="GO:0055085">
    <property type="term" value="P:transmembrane transport"/>
    <property type="evidence" value="ECO:0007669"/>
    <property type="project" value="InterPro"/>
</dbReference>
<feature type="transmembrane region" description="Helical" evidence="7">
    <location>
        <begin position="246"/>
        <end position="267"/>
    </location>
</feature>
<keyword evidence="6 7" id="KW-0472">Membrane</keyword>
<keyword evidence="5 7" id="KW-1133">Transmembrane helix</keyword>
<keyword evidence="3" id="KW-1003">Cell membrane</keyword>
<feature type="transmembrane region" description="Helical" evidence="7">
    <location>
        <begin position="152"/>
        <end position="174"/>
    </location>
</feature>
<dbReference type="CDD" id="cd06261">
    <property type="entry name" value="TM_PBP2"/>
    <property type="match status" value="1"/>
</dbReference>
<gene>
    <name evidence="9" type="primary">lacF_2</name>
    <name evidence="9" type="ORF">JAN5088_01689</name>
</gene>
<dbReference type="PANTHER" id="PTHR43005">
    <property type="entry name" value="BLR7065 PROTEIN"/>
    <property type="match status" value="1"/>
</dbReference>
<sequence>MKFKTFAMFVGPSILLMLVFIAFPLVTVLVNSFQVTQPIFTTQTVETCTPGFVTQTCTTSVKTVPVLDEAGNTVTTTRWVGLSSYANVLGGDRLTRALSNWDIGAVLRIDFWKALRFTLTFTLITLPFVLALGLAVAVVVNNAARSIKGPVIFVSLLPFIITPVIGALSIRWLFYGDGIVTIWLEALFSTDLAVAANGWAVEFLMMFYRVWHVAPFAFVIFYAGLQTVNQDTLESAVIDGASRWERLRYVVIPHLMPLIVFITLIHLMDAYRAFEEVIGFSSQSHRITLQYLTYDFLQPDDAGNRQISSASASAMLTMIGVVILLAAPLRRTWRDHRGG</sequence>
<dbReference type="STRING" id="282197.SAMN04488517_103429"/>
<dbReference type="EMBL" id="CXPG01000016">
    <property type="protein sequence ID" value="CTQ32915.1"/>
    <property type="molecule type" value="Genomic_DNA"/>
</dbReference>
<evidence type="ECO:0000256" key="5">
    <source>
        <dbReference type="ARBA" id="ARBA00022989"/>
    </source>
</evidence>
<dbReference type="AlphaFoldDB" id="A0A0M6XRY4"/>
<dbReference type="SUPFAM" id="SSF161098">
    <property type="entry name" value="MetI-like"/>
    <property type="match status" value="1"/>
</dbReference>
<keyword evidence="4 7" id="KW-0812">Transmembrane</keyword>
<dbReference type="GO" id="GO:0005886">
    <property type="term" value="C:plasma membrane"/>
    <property type="evidence" value="ECO:0007669"/>
    <property type="project" value="UniProtKB-SubCell"/>
</dbReference>